<reference evidence="2 3" key="1">
    <citation type="journal article" date="2020" name="Cell">
        <title>Large-Scale Comparative Analyses of Tick Genomes Elucidate Their Genetic Diversity and Vector Capacities.</title>
        <authorList>
            <consortium name="Tick Genome and Microbiome Consortium (TIGMIC)"/>
            <person name="Jia N."/>
            <person name="Wang J."/>
            <person name="Shi W."/>
            <person name="Du L."/>
            <person name="Sun Y."/>
            <person name="Zhan W."/>
            <person name="Jiang J.F."/>
            <person name="Wang Q."/>
            <person name="Zhang B."/>
            <person name="Ji P."/>
            <person name="Bell-Sakyi L."/>
            <person name="Cui X.M."/>
            <person name="Yuan T.T."/>
            <person name="Jiang B.G."/>
            <person name="Yang W.F."/>
            <person name="Lam T.T."/>
            <person name="Chang Q.C."/>
            <person name="Ding S.J."/>
            <person name="Wang X.J."/>
            <person name="Zhu J.G."/>
            <person name="Ruan X.D."/>
            <person name="Zhao L."/>
            <person name="Wei J.T."/>
            <person name="Ye R.Z."/>
            <person name="Que T.C."/>
            <person name="Du C.H."/>
            <person name="Zhou Y.H."/>
            <person name="Cheng J.X."/>
            <person name="Dai P.F."/>
            <person name="Guo W.B."/>
            <person name="Han X.H."/>
            <person name="Huang E.J."/>
            <person name="Li L.F."/>
            <person name="Wei W."/>
            <person name="Gao Y.C."/>
            <person name="Liu J.Z."/>
            <person name="Shao H.Z."/>
            <person name="Wang X."/>
            <person name="Wang C.C."/>
            <person name="Yang T.C."/>
            <person name="Huo Q.B."/>
            <person name="Li W."/>
            <person name="Chen H.Y."/>
            <person name="Chen S.E."/>
            <person name="Zhou L.G."/>
            <person name="Ni X.B."/>
            <person name="Tian J.H."/>
            <person name="Sheng Y."/>
            <person name="Liu T."/>
            <person name="Pan Y.S."/>
            <person name="Xia L.Y."/>
            <person name="Li J."/>
            <person name="Zhao F."/>
            <person name="Cao W.C."/>
        </authorList>
    </citation>
    <scope>NUCLEOTIDE SEQUENCE [LARGE SCALE GENOMIC DNA]</scope>
    <source>
        <strain evidence="2">HaeL-2018</strain>
    </source>
</reference>
<evidence type="ECO:0000313" key="3">
    <source>
        <dbReference type="Proteomes" id="UP000821853"/>
    </source>
</evidence>
<name>A0A9J6FQQ1_HAELO</name>
<dbReference type="OMA" id="RTISMYC"/>
<dbReference type="Proteomes" id="UP000821853">
    <property type="component" value="Chromosome 10"/>
</dbReference>
<dbReference type="VEuPathDB" id="VectorBase:HLOH_046604"/>
<sequence length="185" mass="20162">MLFPEAVPTQFPSLPKYLSKQLPPNRKRPEEAHPQPHPASSAPGMVTHPRVESVELSRSFSIKNLAVPSAAWGKHTLRVSPLYLWLAACVARRTISMYCSLASQLCFLWDASHEVFVEGMRQHDVACDDPALLLGRVDAMSISLGASTVPEVSFAIGSNKLHLTDMATSSRKCQLVSPEGKPCAA</sequence>
<dbReference type="AlphaFoldDB" id="A0A9J6FQQ1"/>
<evidence type="ECO:0000256" key="1">
    <source>
        <dbReference type="SAM" id="MobiDB-lite"/>
    </source>
</evidence>
<proteinExistence type="predicted"/>
<comment type="caution">
    <text evidence="2">The sequence shown here is derived from an EMBL/GenBank/DDBJ whole genome shotgun (WGS) entry which is preliminary data.</text>
</comment>
<keyword evidence="3" id="KW-1185">Reference proteome</keyword>
<organism evidence="2 3">
    <name type="scientific">Haemaphysalis longicornis</name>
    <name type="common">Bush tick</name>
    <dbReference type="NCBI Taxonomy" id="44386"/>
    <lineage>
        <taxon>Eukaryota</taxon>
        <taxon>Metazoa</taxon>
        <taxon>Ecdysozoa</taxon>
        <taxon>Arthropoda</taxon>
        <taxon>Chelicerata</taxon>
        <taxon>Arachnida</taxon>
        <taxon>Acari</taxon>
        <taxon>Parasitiformes</taxon>
        <taxon>Ixodida</taxon>
        <taxon>Ixodoidea</taxon>
        <taxon>Ixodidae</taxon>
        <taxon>Haemaphysalinae</taxon>
        <taxon>Haemaphysalis</taxon>
    </lineage>
</organism>
<dbReference type="EMBL" id="JABSTR010000002">
    <property type="protein sequence ID" value="KAH9364593.1"/>
    <property type="molecule type" value="Genomic_DNA"/>
</dbReference>
<gene>
    <name evidence="2" type="ORF">HPB48_010467</name>
</gene>
<protein>
    <submittedName>
        <fullName evidence="2">Uncharacterized protein</fullName>
    </submittedName>
</protein>
<evidence type="ECO:0000313" key="2">
    <source>
        <dbReference type="EMBL" id="KAH9364593.1"/>
    </source>
</evidence>
<feature type="region of interest" description="Disordered" evidence="1">
    <location>
        <begin position="14"/>
        <end position="46"/>
    </location>
</feature>
<accession>A0A9J6FQQ1</accession>